<dbReference type="SUPFAM" id="SSF48403">
    <property type="entry name" value="Ankyrin repeat"/>
    <property type="match status" value="1"/>
</dbReference>
<gene>
    <name evidence="2" type="primary">LOC118344731</name>
</gene>
<accession>A0A6P9E3J1</accession>
<keyword evidence="1" id="KW-1185">Reference proteome</keyword>
<dbReference type="InParanoid" id="A0A6P9E3J1"/>
<dbReference type="PANTHER" id="PTHR24177:SF292">
    <property type="entry name" value="ANKYRIN REPEAT FAMILY PROTEIN-RELATED"/>
    <property type="match status" value="1"/>
</dbReference>
<reference evidence="2" key="1">
    <citation type="submission" date="2025-08" db="UniProtKB">
        <authorList>
            <consortium name="RefSeq"/>
        </authorList>
    </citation>
    <scope>IDENTIFICATION</scope>
    <source>
        <tissue evidence="2">Leaves</tissue>
    </source>
</reference>
<proteinExistence type="predicted"/>
<evidence type="ECO:0000313" key="2">
    <source>
        <dbReference type="RefSeq" id="XP_035541951.1"/>
    </source>
</evidence>
<organism evidence="1 2">
    <name type="scientific">Juglans regia</name>
    <name type="common">English walnut</name>
    <dbReference type="NCBI Taxonomy" id="51240"/>
    <lineage>
        <taxon>Eukaryota</taxon>
        <taxon>Viridiplantae</taxon>
        <taxon>Streptophyta</taxon>
        <taxon>Embryophyta</taxon>
        <taxon>Tracheophyta</taxon>
        <taxon>Spermatophyta</taxon>
        <taxon>Magnoliopsida</taxon>
        <taxon>eudicotyledons</taxon>
        <taxon>Gunneridae</taxon>
        <taxon>Pentapetalae</taxon>
        <taxon>rosids</taxon>
        <taxon>fabids</taxon>
        <taxon>Fagales</taxon>
        <taxon>Juglandaceae</taxon>
        <taxon>Juglans</taxon>
    </lineage>
</organism>
<dbReference type="RefSeq" id="XP_035541951.1">
    <property type="nucleotide sequence ID" value="XM_035686058.1"/>
</dbReference>
<dbReference type="InterPro" id="IPR036770">
    <property type="entry name" value="Ankyrin_rpt-contain_sf"/>
</dbReference>
<evidence type="ECO:0000313" key="1">
    <source>
        <dbReference type="Proteomes" id="UP000235220"/>
    </source>
</evidence>
<dbReference type="PANTHER" id="PTHR24177">
    <property type="entry name" value="CASKIN"/>
    <property type="match status" value="1"/>
</dbReference>
<name>A0A6P9E3J1_JUGRE</name>
<dbReference type="AlphaFoldDB" id="A0A6P9E3J1"/>
<dbReference type="OrthoDB" id="1921232at2759"/>
<protein>
    <submittedName>
        <fullName evidence="2">Uncharacterized protein LOC118344731</fullName>
    </submittedName>
</protein>
<dbReference type="KEGG" id="jre:118344731"/>
<dbReference type="Proteomes" id="UP000235220">
    <property type="component" value="Chromosome 15"/>
</dbReference>
<sequence length="327" mass="37398">MTPERLESKTKPGNCTALYFAAQSEIVTIAEVMVKKNNKLPMIPKDDISKVDHFTRYITQNSGNCKVNTWREGTSLVSFGNVGQKTFGNWQQKLAISVGKMLKLLGRFCNKALMQASAHQLVYRLWKQLRGDIYFSSTAIDDDKHMMKLLVEATKVGNLEFVIILIRSYPDLIWQVDKEYGTLFHVAVKHRQERVFNLIYDIGVLKGNLASYEADGGNNMAIAFFRSTEYRLRSSPSNATIVIVVSSTYMREIEKIVPKLYVNKRNEEGETPRDILKRTHKELQKNGEIKIKICTLMDDVKEFEKIHTELMEDLENSSRSTSLVGDN</sequence>
<dbReference type="GeneID" id="118344731"/>